<dbReference type="PANTHER" id="PTHR33751:SF9">
    <property type="entry name" value="CYTOCHROME C4"/>
    <property type="match status" value="1"/>
</dbReference>
<dbReference type="InterPro" id="IPR036909">
    <property type="entry name" value="Cyt_c-like_dom_sf"/>
</dbReference>
<reference evidence="11 12" key="1">
    <citation type="submission" date="2024-04" db="EMBL/GenBank/DDBJ databases">
        <authorList>
            <person name="Cremers G."/>
        </authorList>
    </citation>
    <scope>NUCLEOTIDE SEQUENCE [LARGE SCALE GENOMIC DNA]</scope>
    <source>
        <strain evidence="11">MeCH1-AG</strain>
    </source>
</reference>
<proteinExistence type="predicted"/>
<protein>
    <submittedName>
        <fullName evidence="11">Cytochrome c4</fullName>
    </submittedName>
</protein>
<feature type="domain" description="Cytochrome c" evidence="10">
    <location>
        <begin position="23"/>
        <end position="101"/>
    </location>
</feature>
<dbReference type="RefSeq" id="WP_348758059.1">
    <property type="nucleotide sequence ID" value="NZ_OZ026884.1"/>
</dbReference>
<keyword evidence="7 8" id="KW-0408">Iron</keyword>
<evidence type="ECO:0000256" key="9">
    <source>
        <dbReference type="SAM" id="SignalP"/>
    </source>
</evidence>
<accession>A0ABM9NLN4</accession>
<keyword evidence="9" id="KW-0732">Signal</keyword>
<dbReference type="PANTHER" id="PTHR33751">
    <property type="entry name" value="CBB3-TYPE CYTOCHROME C OXIDASE SUBUNIT FIXP"/>
    <property type="match status" value="1"/>
</dbReference>
<keyword evidence="12" id="KW-1185">Reference proteome</keyword>
<evidence type="ECO:0000256" key="4">
    <source>
        <dbReference type="ARBA" id="ARBA00022723"/>
    </source>
</evidence>
<evidence type="ECO:0000313" key="11">
    <source>
        <dbReference type="EMBL" id="CAL1241550.1"/>
    </source>
</evidence>
<dbReference type="InterPro" id="IPR050597">
    <property type="entry name" value="Cytochrome_c_Oxidase_Subunit"/>
</dbReference>
<evidence type="ECO:0000256" key="5">
    <source>
        <dbReference type="ARBA" id="ARBA00022764"/>
    </source>
</evidence>
<feature type="signal peptide" evidence="9">
    <location>
        <begin position="1"/>
        <end position="21"/>
    </location>
</feature>
<feature type="chain" id="PRO_5047160516" evidence="9">
    <location>
        <begin position="22"/>
        <end position="199"/>
    </location>
</feature>
<organism evidence="11 12">
    <name type="scientific">Candidatus Methylocalor cossyra</name>
    <dbReference type="NCBI Taxonomy" id="3108543"/>
    <lineage>
        <taxon>Bacteria</taxon>
        <taxon>Pseudomonadati</taxon>
        <taxon>Pseudomonadota</taxon>
        <taxon>Gammaproteobacteria</taxon>
        <taxon>Methylococcales</taxon>
        <taxon>Methylococcaceae</taxon>
        <taxon>Candidatus Methylocalor</taxon>
    </lineage>
</organism>
<keyword evidence="6" id="KW-0249">Electron transport</keyword>
<evidence type="ECO:0000256" key="6">
    <source>
        <dbReference type="ARBA" id="ARBA00022982"/>
    </source>
</evidence>
<comment type="subcellular location">
    <subcellularLocation>
        <location evidence="1">Periplasm</location>
    </subcellularLocation>
</comment>
<dbReference type="Proteomes" id="UP001497493">
    <property type="component" value="Chromosome"/>
</dbReference>
<keyword evidence="5" id="KW-0574">Periplasm</keyword>
<dbReference type="InterPro" id="IPR009056">
    <property type="entry name" value="Cyt_c-like_dom"/>
</dbReference>
<evidence type="ECO:0000256" key="2">
    <source>
        <dbReference type="ARBA" id="ARBA00022448"/>
    </source>
</evidence>
<gene>
    <name evidence="11" type="ORF">MECH1_V1_2774</name>
</gene>
<dbReference type="PIRSF" id="PIRSF000005">
    <property type="entry name" value="Cytochrome_c4"/>
    <property type="match status" value="1"/>
</dbReference>
<dbReference type="SUPFAM" id="SSF46626">
    <property type="entry name" value="Cytochrome c"/>
    <property type="match status" value="2"/>
</dbReference>
<keyword evidence="4 8" id="KW-0479">Metal-binding</keyword>
<sequence>MEKMGLWVGLVLLGGASTAFAQGNPSAGKEKAQVCGACHGEDGNSSAPIFPKIAGQHASYLAKQLHDFKTQRRPEPTMSALSEPLTDADIEDLAAYYSRQKIRIEKGPSNSAGEALYRTGNPATGVPACTGCHNPGGNGNPLAVFPQVNGQYAAYIEKTLRDFKSGARGNDANGMMRAIAGKMSEEEIRAVADYLSTLE</sequence>
<feature type="domain" description="Cytochrome c" evidence="10">
    <location>
        <begin position="108"/>
        <end position="199"/>
    </location>
</feature>
<dbReference type="Gene3D" id="1.10.760.10">
    <property type="entry name" value="Cytochrome c-like domain"/>
    <property type="match status" value="2"/>
</dbReference>
<dbReference type="PROSITE" id="PS51007">
    <property type="entry name" value="CYTC"/>
    <property type="match status" value="2"/>
</dbReference>
<dbReference type="Pfam" id="PF00034">
    <property type="entry name" value="Cytochrom_C"/>
    <property type="match status" value="2"/>
</dbReference>
<evidence type="ECO:0000256" key="8">
    <source>
        <dbReference type="PROSITE-ProRule" id="PRU00433"/>
    </source>
</evidence>
<evidence type="ECO:0000259" key="10">
    <source>
        <dbReference type="PROSITE" id="PS51007"/>
    </source>
</evidence>
<dbReference type="EMBL" id="OZ026884">
    <property type="protein sequence ID" value="CAL1241550.1"/>
    <property type="molecule type" value="Genomic_DNA"/>
</dbReference>
<evidence type="ECO:0000256" key="1">
    <source>
        <dbReference type="ARBA" id="ARBA00004418"/>
    </source>
</evidence>
<evidence type="ECO:0000313" key="12">
    <source>
        <dbReference type="Proteomes" id="UP001497493"/>
    </source>
</evidence>
<evidence type="ECO:0000256" key="3">
    <source>
        <dbReference type="ARBA" id="ARBA00022617"/>
    </source>
</evidence>
<name>A0ABM9NLN4_9GAMM</name>
<dbReference type="InterPro" id="IPR024167">
    <property type="entry name" value="Cytochrome_c4-like"/>
</dbReference>
<dbReference type="InterPro" id="IPR008168">
    <property type="entry name" value="Cyt_C_IC"/>
</dbReference>
<keyword evidence="3 8" id="KW-0349">Heme</keyword>
<evidence type="ECO:0000256" key="7">
    <source>
        <dbReference type="ARBA" id="ARBA00023004"/>
    </source>
</evidence>
<keyword evidence="2" id="KW-0813">Transport</keyword>
<dbReference type="PRINTS" id="PR00605">
    <property type="entry name" value="CYTCHROMECIC"/>
</dbReference>